<accession>A0A219YC88</accession>
<dbReference type="Proteomes" id="UP000225215">
    <property type="component" value="Segment"/>
</dbReference>
<dbReference type="InterPro" id="IPR003789">
    <property type="entry name" value="Asn/Gln_tRNA_amidoTrase-B-like"/>
</dbReference>
<protein>
    <submittedName>
        <fullName evidence="1">Uncharacterized protein</fullName>
    </submittedName>
</protein>
<evidence type="ECO:0000313" key="2">
    <source>
        <dbReference type="Proteomes" id="UP000225215"/>
    </source>
</evidence>
<dbReference type="SUPFAM" id="SSF89095">
    <property type="entry name" value="GatB/YqeY motif"/>
    <property type="match status" value="1"/>
</dbReference>
<proteinExistence type="predicted"/>
<reference evidence="1 2" key="1">
    <citation type="journal article" date="2017" name="Sci. Rep.">
        <title>Characterization and diversity of phages infecting Aeromonas salmonicida subsp. salmonicida.</title>
        <authorList>
            <person name="Vincent A.T."/>
            <person name="Paquet V.E."/>
            <person name="Bernatchez A."/>
            <person name="Tremblay D.M."/>
            <person name="Moineau S."/>
            <person name="Charette S.J."/>
        </authorList>
    </citation>
    <scope>NUCLEOTIDE SEQUENCE [LARGE SCALE GENOMIC DNA]</scope>
</reference>
<evidence type="ECO:0000313" key="1">
    <source>
        <dbReference type="EMBL" id="APU01557.1"/>
    </source>
</evidence>
<dbReference type="GO" id="GO:0016884">
    <property type="term" value="F:carbon-nitrogen ligase activity, with glutamine as amido-N-donor"/>
    <property type="evidence" value="ECO:0007669"/>
    <property type="project" value="InterPro"/>
</dbReference>
<sequence length="155" mass="17243">MLLEKIKKDQITLRKSEERTTHVGKMKINALTTLIGEASPSGHNSVVSDEDVQKIVRKFVKNLDETLEQLGVDTTITSFEKAVDVLKECSKITMLLIERQMYMSYLPQVFDETQIKEVVDSMQGANIGQIMGACKKAATSKGMMFDGSLVKKVIG</sequence>
<name>A0A219YC88_9CAUD</name>
<dbReference type="EMBL" id="KY290955">
    <property type="protein sequence ID" value="APU01557.1"/>
    <property type="molecule type" value="Genomic_DNA"/>
</dbReference>
<organism evidence="1 2">
    <name type="scientific">Aeromonas phage 65.2</name>
    <dbReference type="NCBI Taxonomy" id="1932896"/>
    <lineage>
        <taxon>Viruses</taxon>
        <taxon>Duplodnaviria</taxon>
        <taxon>Heunggongvirae</taxon>
        <taxon>Uroviricota</taxon>
        <taxon>Caudoviricetes</taxon>
        <taxon>Pantevenvirales</taxon>
        <taxon>Straboviridae</taxon>
        <taxon>Emmerichvirinae</taxon>
        <taxon>Ishigurovirus</taxon>
        <taxon>Ishigurovirus osborne</taxon>
    </lineage>
</organism>